<dbReference type="AlphaFoldDB" id="A0A1Y1T2Z5"/>
<comment type="caution">
    <text evidence="1">The sequence shown here is derived from an EMBL/GenBank/DDBJ whole genome shotgun (WGS) entry which is preliminary data.</text>
</comment>
<dbReference type="OrthoDB" id="1363448at2"/>
<dbReference type="RefSeq" id="WP_084841795.1">
    <property type="nucleotide sequence ID" value="NZ_ARYN01000009.1"/>
</dbReference>
<sequence length="81" mass="9209">MKISNIMKGWGKHLTGAALTETEKERVKICEACPLKRYSKSIAHFDGDNIIEIKGMLCGECKCYLPAKIRVPKEKCPLKKW</sequence>
<keyword evidence="2" id="KW-1185">Reference proteome</keyword>
<evidence type="ECO:0000313" key="2">
    <source>
        <dbReference type="Proteomes" id="UP000192746"/>
    </source>
</evidence>
<proteinExistence type="predicted"/>
<dbReference type="Proteomes" id="UP000192746">
    <property type="component" value="Unassembled WGS sequence"/>
</dbReference>
<accession>A0A1Y1T2Z5</accession>
<dbReference type="EMBL" id="ARYN01000009">
    <property type="protein sequence ID" value="ORL45400.1"/>
    <property type="molecule type" value="Genomic_DNA"/>
</dbReference>
<reference evidence="1 2" key="1">
    <citation type="submission" date="2013-04" db="EMBL/GenBank/DDBJ databases">
        <title>Zunongwangia sp. 22II14-10F7 Genome Sequencing.</title>
        <authorList>
            <person name="Lai Q."/>
            <person name="Shao Z."/>
        </authorList>
    </citation>
    <scope>NUCLEOTIDE SEQUENCE [LARGE SCALE GENOMIC DNA]</scope>
    <source>
        <strain evidence="1 2">22II14-10F7</strain>
    </source>
</reference>
<name>A0A1Y1T2Z5_9FLAO</name>
<organism evidence="1 2">
    <name type="scientific">Zunongwangia atlantica 22II14-10F7</name>
    <dbReference type="NCBI Taxonomy" id="1185767"/>
    <lineage>
        <taxon>Bacteria</taxon>
        <taxon>Pseudomonadati</taxon>
        <taxon>Bacteroidota</taxon>
        <taxon>Flavobacteriia</taxon>
        <taxon>Flavobacteriales</taxon>
        <taxon>Flavobacteriaceae</taxon>
        <taxon>Zunongwangia</taxon>
    </lineage>
</organism>
<evidence type="ECO:0000313" key="1">
    <source>
        <dbReference type="EMBL" id="ORL45400.1"/>
    </source>
</evidence>
<dbReference type="STRING" id="1185767.IIF7_11278"/>
<protein>
    <submittedName>
        <fullName evidence="1">Uncharacterized protein</fullName>
    </submittedName>
</protein>
<gene>
    <name evidence="1" type="ORF">IIF7_11278</name>
</gene>